<dbReference type="SUPFAM" id="SSF111331">
    <property type="entry name" value="NAD kinase/diacylglycerol kinase-like"/>
    <property type="match status" value="1"/>
</dbReference>
<dbReference type="InterPro" id="IPR017438">
    <property type="entry name" value="ATP-NAD_kinase_N"/>
</dbReference>
<dbReference type="InterPro" id="IPR050187">
    <property type="entry name" value="Lipid_Phosphate_FormReg"/>
</dbReference>
<evidence type="ECO:0000313" key="3">
    <source>
        <dbReference type="Proteomes" id="UP000241890"/>
    </source>
</evidence>
<dbReference type="InterPro" id="IPR001206">
    <property type="entry name" value="Diacylglycerol_kinase_cat_dom"/>
</dbReference>
<dbReference type="EMBL" id="BEYU01000215">
    <property type="protein sequence ID" value="GBG34773.1"/>
    <property type="molecule type" value="Genomic_DNA"/>
</dbReference>
<gene>
    <name evidence="2" type="ORF">FCC1311_109952</name>
</gene>
<dbReference type="AlphaFoldDB" id="A0A2R5H121"/>
<dbReference type="OrthoDB" id="3853857at2759"/>
<dbReference type="PANTHER" id="PTHR12358">
    <property type="entry name" value="SPHINGOSINE KINASE"/>
    <property type="match status" value="1"/>
</dbReference>
<reference evidence="2 3" key="1">
    <citation type="submission" date="2017-12" db="EMBL/GenBank/DDBJ databases">
        <title>Sequencing, de novo assembly and annotation of complete genome of a new Thraustochytrid species, strain FCC1311.</title>
        <authorList>
            <person name="Sedici K."/>
            <person name="Godart F."/>
            <person name="Aiese Cigliano R."/>
            <person name="Sanseverino W."/>
            <person name="Barakat M."/>
            <person name="Ortet P."/>
            <person name="Marechal E."/>
            <person name="Cagnac O."/>
            <person name="Amato A."/>
        </authorList>
    </citation>
    <scope>NUCLEOTIDE SEQUENCE [LARGE SCALE GENOMIC DNA]</scope>
</reference>
<dbReference type="GO" id="GO:0001727">
    <property type="term" value="F:lipid kinase activity"/>
    <property type="evidence" value="ECO:0007669"/>
    <property type="project" value="TreeGrafter"/>
</dbReference>
<dbReference type="SMART" id="SM00046">
    <property type="entry name" value="DAGKc"/>
    <property type="match status" value="1"/>
</dbReference>
<comment type="caution">
    <text evidence="2">The sequence shown here is derived from an EMBL/GenBank/DDBJ whole genome shotgun (WGS) entry which is preliminary data.</text>
</comment>
<dbReference type="GO" id="GO:0016773">
    <property type="term" value="F:phosphotransferase activity, alcohol group as acceptor"/>
    <property type="evidence" value="ECO:0007669"/>
    <property type="project" value="UniProtKB-ARBA"/>
</dbReference>
<dbReference type="Proteomes" id="UP000241890">
    <property type="component" value="Unassembled WGS sequence"/>
</dbReference>
<dbReference type="InterPro" id="IPR016064">
    <property type="entry name" value="NAD/diacylglycerol_kinase_sf"/>
</dbReference>
<proteinExistence type="predicted"/>
<dbReference type="InParanoid" id="A0A2R5H121"/>
<dbReference type="Gene3D" id="3.40.50.10330">
    <property type="entry name" value="Probable inorganic polyphosphate/atp-NAD kinase, domain 1"/>
    <property type="match status" value="1"/>
</dbReference>
<accession>A0A2R5H121</accession>
<keyword evidence="3" id="KW-1185">Reference proteome</keyword>
<evidence type="ECO:0000313" key="2">
    <source>
        <dbReference type="EMBL" id="GBG34773.1"/>
    </source>
</evidence>
<feature type="domain" description="DAGKc" evidence="1">
    <location>
        <begin position="1"/>
        <end position="125"/>
    </location>
</feature>
<evidence type="ECO:0000259" key="1">
    <source>
        <dbReference type="PROSITE" id="PS50146"/>
    </source>
</evidence>
<organism evidence="2 3">
    <name type="scientific">Hondaea fermentalgiana</name>
    <dbReference type="NCBI Taxonomy" id="2315210"/>
    <lineage>
        <taxon>Eukaryota</taxon>
        <taxon>Sar</taxon>
        <taxon>Stramenopiles</taxon>
        <taxon>Bigyra</taxon>
        <taxon>Labyrinthulomycetes</taxon>
        <taxon>Thraustochytrida</taxon>
        <taxon>Thraustochytriidae</taxon>
        <taxon>Hondaea</taxon>
    </lineage>
</organism>
<dbReference type="GO" id="GO:0046512">
    <property type="term" value="P:sphingosine biosynthetic process"/>
    <property type="evidence" value="ECO:0007669"/>
    <property type="project" value="TreeGrafter"/>
</dbReference>
<dbReference type="GO" id="GO:0016020">
    <property type="term" value="C:membrane"/>
    <property type="evidence" value="ECO:0007669"/>
    <property type="project" value="TreeGrafter"/>
</dbReference>
<dbReference type="Gene3D" id="2.60.200.40">
    <property type="match status" value="1"/>
</dbReference>
<dbReference type="Pfam" id="PF00781">
    <property type="entry name" value="DAGK_cat"/>
    <property type="match status" value="1"/>
</dbReference>
<protein>
    <submittedName>
        <fullName evidence="2">Sphingosine kinase 1</fullName>
    </submittedName>
</protein>
<dbReference type="PANTHER" id="PTHR12358:SF31">
    <property type="entry name" value="ACYLGLYCEROL KINASE, MITOCHONDRIAL"/>
    <property type="match status" value="1"/>
</dbReference>
<keyword evidence="2" id="KW-0418">Kinase</keyword>
<sequence>MKHLQANGTRPPCGHKVDVVVTERANHAFELTRDHQDLCAAYKGIVAVSGDGLVYEVLQGLMQRSDWARCMQTLTIGILPGGSGNGLAKSLNDEAKLAHNAESSAFLIAQGNTESLDVAAVDIYNTDADTALEGDVQNVSVRRVYSFLSLEWAMIADIDIDSEYMRFLGDFRFQLEGLKRVIFTRKYKGRLSYLPCTTAHPIPRSPQDLDADSRTAGEPYWDEHAELIANAAAETPHLSLVPPPGSPLPAHWETCEGNFWSMWNCNVPWMSGDQLVARDSRVSDGLIQLNYIRDEGPQGKMSRFKFVRFLLGLDSGRHPAYCEMTPTQAYRLEPMLDRRSARQKGIIAIDGERIEYSALQMQNMRAFMRVYSAGDST</sequence>
<keyword evidence="2" id="KW-0808">Transferase</keyword>
<dbReference type="GO" id="GO:0005737">
    <property type="term" value="C:cytoplasm"/>
    <property type="evidence" value="ECO:0007669"/>
    <property type="project" value="TreeGrafter"/>
</dbReference>
<name>A0A2R5H121_9STRA</name>
<dbReference type="PROSITE" id="PS50146">
    <property type="entry name" value="DAGK"/>
    <property type="match status" value="1"/>
</dbReference>